<gene>
    <name evidence="2" type="ORF">CEXT_723551</name>
</gene>
<dbReference type="EMBL" id="BPLR01001851">
    <property type="protein sequence ID" value="GIX67056.1"/>
    <property type="molecule type" value="Genomic_DNA"/>
</dbReference>
<feature type="compositionally biased region" description="Polar residues" evidence="1">
    <location>
        <begin position="112"/>
        <end position="123"/>
    </location>
</feature>
<organism evidence="2 3">
    <name type="scientific">Caerostris extrusa</name>
    <name type="common">Bark spider</name>
    <name type="synonym">Caerostris bankana</name>
    <dbReference type="NCBI Taxonomy" id="172846"/>
    <lineage>
        <taxon>Eukaryota</taxon>
        <taxon>Metazoa</taxon>
        <taxon>Ecdysozoa</taxon>
        <taxon>Arthropoda</taxon>
        <taxon>Chelicerata</taxon>
        <taxon>Arachnida</taxon>
        <taxon>Araneae</taxon>
        <taxon>Araneomorphae</taxon>
        <taxon>Entelegynae</taxon>
        <taxon>Araneoidea</taxon>
        <taxon>Araneidae</taxon>
        <taxon>Caerostris</taxon>
    </lineage>
</organism>
<accession>A0AAV4M4R5</accession>
<evidence type="ECO:0000313" key="3">
    <source>
        <dbReference type="Proteomes" id="UP001054945"/>
    </source>
</evidence>
<feature type="compositionally biased region" description="Basic and acidic residues" evidence="1">
    <location>
        <begin position="32"/>
        <end position="42"/>
    </location>
</feature>
<keyword evidence="3" id="KW-1185">Reference proteome</keyword>
<name>A0AAV4M4R5_CAEEX</name>
<evidence type="ECO:0000313" key="2">
    <source>
        <dbReference type="EMBL" id="GIX67056.1"/>
    </source>
</evidence>
<reference evidence="2 3" key="1">
    <citation type="submission" date="2021-06" db="EMBL/GenBank/DDBJ databases">
        <title>Caerostris extrusa draft genome.</title>
        <authorList>
            <person name="Kono N."/>
            <person name="Arakawa K."/>
        </authorList>
    </citation>
    <scope>NUCLEOTIDE SEQUENCE [LARGE SCALE GENOMIC DNA]</scope>
</reference>
<comment type="caution">
    <text evidence="2">The sequence shown here is derived from an EMBL/GenBank/DDBJ whole genome shotgun (WGS) entry which is preliminary data.</text>
</comment>
<feature type="region of interest" description="Disordered" evidence="1">
    <location>
        <begin position="1"/>
        <end position="46"/>
    </location>
</feature>
<protein>
    <submittedName>
        <fullName evidence="2">Uncharacterized protein</fullName>
    </submittedName>
</protein>
<proteinExistence type="predicted"/>
<sequence>MSRQRERGRSGVSAAVDPQEWRDIRSQSGHKRTMEGRKTNRREGRHFRTHKRFVKCLLLKRLVFKKERKKEGKSLFRKPFGKGDILQDAEMHLPKSCHARGERGRSGVAGSDDSQNAGAFLSPLTQDTRTMKAGKLIGVKDSVLVPMKDSSNVFYLKDGLYSKKEERNKRKSLFWKPFGKLGPCPKDFARR</sequence>
<evidence type="ECO:0000256" key="1">
    <source>
        <dbReference type="SAM" id="MobiDB-lite"/>
    </source>
</evidence>
<feature type="region of interest" description="Disordered" evidence="1">
    <location>
        <begin position="97"/>
        <end position="123"/>
    </location>
</feature>
<dbReference type="AlphaFoldDB" id="A0AAV4M4R5"/>
<dbReference type="Proteomes" id="UP001054945">
    <property type="component" value="Unassembled WGS sequence"/>
</dbReference>